<dbReference type="CDD" id="cd11055">
    <property type="entry name" value="CYP3A-like"/>
    <property type="match status" value="1"/>
</dbReference>
<sequence>MRKMDVFGILSVPDWLLILFMVLITYFIYMTRNRNFFKKLGVPVPSGSLPIFGHILIYSKKGQYITEYEWMQKYGKIIGTFEGTEPQLLVLDTDILRRIMVKDFSYFPDRRVFDGMNSEMDHSLVAIKGEHWKHVRDTLTPTFSSGKLKRMMSLITSASTCLVDNTKLKIKESENQDLKRVFGGYTMDVIASTAFGIQVDSQSNPNDSFVINASKLFNFDFASILGMLVLFFPFAIPLFGKLGLAFTSTQACKFFRELVLKIMGERKVQTREYKDFLQLMLEAKKAQEESLTIDEIVGQSVLFFGAGYETTAVTLSLLAYNLARNPEKQQKLYEEITTKLGTERPTYENIQELEYVEMCINETLRFDRICIKDAEINGLTIPKGTVVGIPVYAIHHCPDYWENPEEFMPERFSREEKSKINPLHFLPFGYGPRNCIGMRLAYAEAKVAVIDFYRNFKVSLCDETQIPPKFPAIGLLNPQNMVLKVEQRQD</sequence>
<accession>A0ABQ9EZ23</accession>
<dbReference type="EMBL" id="JARBDR010000640">
    <property type="protein sequence ID" value="KAJ8310403.1"/>
    <property type="molecule type" value="Genomic_DNA"/>
</dbReference>
<keyword evidence="2 7" id="KW-0349">Heme</keyword>
<dbReference type="InterPro" id="IPR002401">
    <property type="entry name" value="Cyt_P450_E_grp-I"/>
</dbReference>
<reference evidence="9 10" key="1">
    <citation type="submission" date="2022-12" db="EMBL/GenBank/DDBJ databases">
        <title>Chromosome-level genome of Tegillarca granosa.</title>
        <authorList>
            <person name="Kim J."/>
        </authorList>
    </citation>
    <scope>NUCLEOTIDE SEQUENCE [LARGE SCALE GENOMIC DNA]</scope>
    <source>
        <strain evidence="9">Teg-2019</strain>
        <tissue evidence="9">Adductor muscle</tissue>
    </source>
</reference>
<comment type="function">
    <text evidence="6">Cytochromes P450 are a group of heme-thiolate monooxygenases. They oxidize a variety of structurally unrelated compounds, including steroids, fatty acids, and xenobiotics.</text>
</comment>
<dbReference type="SUPFAM" id="SSF48264">
    <property type="entry name" value="Cytochrome P450"/>
    <property type="match status" value="1"/>
</dbReference>
<dbReference type="InterPro" id="IPR050705">
    <property type="entry name" value="Cytochrome_P450_3A"/>
</dbReference>
<evidence type="ECO:0000256" key="4">
    <source>
        <dbReference type="ARBA" id="ARBA00023002"/>
    </source>
</evidence>
<evidence type="ECO:0000256" key="8">
    <source>
        <dbReference type="SAM" id="Phobius"/>
    </source>
</evidence>
<organism evidence="9 10">
    <name type="scientific">Tegillarca granosa</name>
    <name type="common">Malaysian cockle</name>
    <name type="synonym">Anadara granosa</name>
    <dbReference type="NCBI Taxonomy" id="220873"/>
    <lineage>
        <taxon>Eukaryota</taxon>
        <taxon>Metazoa</taxon>
        <taxon>Spiralia</taxon>
        <taxon>Lophotrochozoa</taxon>
        <taxon>Mollusca</taxon>
        <taxon>Bivalvia</taxon>
        <taxon>Autobranchia</taxon>
        <taxon>Pteriomorphia</taxon>
        <taxon>Arcoida</taxon>
        <taxon>Arcoidea</taxon>
        <taxon>Arcidae</taxon>
        <taxon>Tegillarca</taxon>
    </lineage>
</organism>
<dbReference type="PANTHER" id="PTHR24302">
    <property type="entry name" value="CYTOCHROME P450 FAMILY 3"/>
    <property type="match status" value="1"/>
</dbReference>
<evidence type="ECO:0000256" key="1">
    <source>
        <dbReference type="ARBA" id="ARBA00010617"/>
    </source>
</evidence>
<keyword evidence="8" id="KW-0812">Transmembrane</keyword>
<dbReference type="PRINTS" id="PR00385">
    <property type="entry name" value="P450"/>
</dbReference>
<proteinExistence type="inferred from homology"/>
<evidence type="ECO:0000256" key="2">
    <source>
        <dbReference type="ARBA" id="ARBA00022617"/>
    </source>
</evidence>
<keyword evidence="3 7" id="KW-0479">Metal-binding</keyword>
<evidence type="ECO:0000313" key="10">
    <source>
        <dbReference type="Proteomes" id="UP001217089"/>
    </source>
</evidence>
<keyword evidence="10" id="KW-1185">Reference proteome</keyword>
<evidence type="ECO:0000256" key="5">
    <source>
        <dbReference type="ARBA" id="ARBA00023004"/>
    </source>
</evidence>
<dbReference type="Gene3D" id="1.10.630.10">
    <property type="entry name" value="Cytochrome P450"/>
    <property type="match status" value="1"/>
</dbReference>
<dbReference type="InterPro" id="IPR001128">
    <property type="entry name" value="Cyt_P450"/>
</dbReference>
<feature type="transmembrane region" description="Helical" evidence="8">
    <location>
        <begin position="6"/>
        <end position="29"/>
    </location>
</feature>
<dbReference type="PRINTS" id="PR00463">
    <property type="entry name" value="EP450I"/>
</dbReference>
<comment type="similarity">
    <text evidence="1 7">Belongs to the cytochrome P450 family.</text>
</comment>
<keyword evidence="7" id="KW-0503">Monooxygenase</keyword>
<feature type="transmembrane region" description="Helical" evidence="8">
    <location>
        <begin position="216"/>
        <end position="236"/>
    </location>
</feature>
<evidence type="ECO:0000256" key="3">
    <source>
        <dbReference type="ARBA" id="ARBA00022723"/>
    </source>
</evidence>
<dbReference type="InterPro" id="IPR017972">
    <property type="entry name" value="Cyt_P450_CS"/>
</dbReference>
<dbReference type="PROSITE" id="PS00086">
    <property type="entry name" value="CYTOCHROME_P450"/>
    <property type="match status" value="1"/>
</dbReference>
<keyword evidence="5 7" id="KW-0408">Iron</keyword>
<keyword evidence="4 7" id="KW-0560">Oxidoreductase</keyword>
<dbReference type="InterPro" id="IPR036396">
    <property type="entry name" value="Cyt_P450_sf"/>
</dbReference>
<evidence type="ECO:0008006" key="11">
    <source>
        <dbReference type="Google" id="ProtNLM"/>
    </source>
</evidence>
<comment type="caution">
    <text evidence="9">The sequence shown here is derived from an EMBL/GenBank/DDBJ whole genome shotgun (WGS) entry which is preliminary data.</text>
</comment>
<evidence type="ECO:0000256" key="7">
    <source>
        <dbReference type="RuleBase" id="RU000461"/>
    </source>
</evidence>
<protein>
    <recommendedName>
        <fullName evidence="11">Cytochrome P450</fullName>
    </recommendedName>
</protein>
<evidence type="ECO:0000313" key="9">
    <source>
        <dbReference type="EMBL" id="KAJ8310403.1"/>
    </source>
</evidence>
<dbReference type="PANTHER" id="PTHR24302:SF15">
    <property type="entry name" value="FATTY-ACID PEROXYGENASE"/>
    <property type="match status" value="1"/>
</dbReference>
<dbReference type="Pfam" id="PF00067">
    <property type="entry name" value="p450"/>
    <property type="match status" value="1"/>
</dbReference>
<gene>
    <name evidence="9" type="ORF">KUTeg_012268</name>
</gene>
<evidence type="ECO:0000256" key="6">
    <source>
        <dbReference type="ARBA" id="ARBA00043906"/>
    </source>
</evidence>
<keyword evidence="8" id="KW-0472">Membrane</keyword>
<dbReference type="Proteomes" id="UP001217089">
    <property type="component" value="Unassembled WGS sequence"/>
</dbReference>
<name>A0ABQ9EZ23_TEGGR</name>
<keyword evidence="8" id="KW-1133">Transmembrane helix</keyword>